<dbReference type="WBParaSite" id="ES5_v2.g28010.t1">
    <property type="protein sequence ID" value="ES5_v2.g28010.t1"/>
    <property type="gene ID" value="ES5_v2.g28010"/>
</dbReference>
<evidence type="ECO:0000313" key="1">
    <source>
        <dbReference type="Proteomes" id="UP000887579"/>
    </source>
</evidence>
<evidence type="ECO:0000313" key="2">
    <source>
        <dbReference type="WBParaSite" id="ES5_v2.g28010.t1"/>
    </source>
</evidence>
<accession>A0AC34GEI4</accession>
<sequence length="271" mass="30197">MIGVLRSNFLTLFLASWIGMAIAVTCPLSTSSLTDASRDKILNTVNRDRELIRRGELLLGNGQYALQGAFTKNLTWDCNVEVKLFESVEAMCNGSTIMYTIFDIPYMVSITSANKMAASVNDYVDTFIADNQFNASTMLQLQTNTTFADIYNPFTSYYLSDVGTTIACAAIECLNPSKRRNYTQLLCKTSPSVDKNEFIYIPGSPETVTTPAPQPSCTIPDSLLTAAHRERITWDCEMEARMNAVVYDRCAKVSVSPTRNESSWHQAEIYN</sequence>
<name>A0AC34GEI4_9BILA</name>
<reference evidence="2" key="1">
    <citation type="submission" date="2022-11" db="UniProtKB">
        <authorList>
            <consortium name="WormBaseParasite"/>
        </authorList>
    </citation>
    <scope>IDENTIFICATION</scope>
</reference>
<dbReference type="Proteomes" id="UP000887579">
    <property type="component" value="Unplaced"/>
</dbReference>
<protein>
    <submittedName>
        <fullName evidence="2">SCP domain-containing protein</fullName>
    </submittedName>
</protein>
<proteinExistence type="predicted"/>
<organism evidence="1 2">
    <name type="scientific">Panagrolaimus sp. ES5</name>
    <dbReference type="NCBI Taxonomy" id="591445"/>
    <lineage>
        <taxon>Eukaryota</taxon>
        <taxon>Metazoa</taxon>
        <taxon>Ecdysozoa</taxon>
        <taxon>Nematoda</taxon>
        <taxon>Chromadorea</taxon>
        <taxon>Rhabditida</taxon>
        <taxon>Tylenchina</taxon>
        <taxon>Panagrolaimomorpha</taxon>
        <taxon>Panagrolaimoidea</taxon>
        <taxon>Panagrolaimidae</taxon>
        <taxon>Panagrolaimus</taxon>
    </lineage>
</organism>